<dbReference type="PRINTS" id="PR00465">
    <property type="entry name" value="EP450IV"/>
</dbReference>
<dbReference type="OrthoDB" id="1055148at2759"/>
<gene>
    <name evidence="9" type="ORF">MYCFIDRAFT_85589</name>
</gene>
<keyword evidence="7" id="KW-0472">Membrane</keyword>
<dbReference type="PANTHER" id="PTHR24304">
    <property type="entry name" value="CYTOCHROME P450 FAMILY 7"/>
    <property type="match status" value="1"/>
</dbReference>
<dbReference type="InterPro" id="IPR001128">
    <property type="entry name" value="Cyt_P450"/>
</dbReference>
<evidence type="ECO:0000256" key="1">
    <source>
        <dbReference type="ARBA" id="ARBA00001971"/>
    </source>
</evidence>
<dbReference type="SUPFAM" id="SSF48264">
    <property type="entry name" value="Cytochrome P450"/>
    <property type="match status" value="1"/>
</dbReference>
<dbReference type="GO" id="GO:0020037">
    <property type="term" value="F:heme binding"/>
    <property type="evidence" value="ECO:0007669"/>
    <property type="project" value="InterPro"/>
</dbReference>
<dbReference type="CDD" id="cd00302">
    <property type="entry name" value="cytochrome_P450"/>
    <property type="match status" value="1"/>
</dbReference>
<organism evidence="9 10">
    <name type="scientific">Pseudocercospora fijiensis (strain CIRAD86)</name>
    <name type="common">Black leaf streak disease fungus</name>
    <name type="synonym">Mycosphaerella fijiensis</name>
    <dbReference type="NCBI Taxonomy" id="383855"/>
    <lineage>
        <taxon>Eukaryota</taxon>
        <taxon>Fungi</taxon>
        <taxon>Dikarya</taxon>
        <taxon>Ascomycota</taxon>
        <taxon>Pezizomycotina</taxon>
        <taxon>Dothideomycetes</taxon>
        <taxon>Dothideomycetidae</taxon>
        <taxon>Mycosphaerellales</taxon>
        <taxon>Mycosphaerellaceae</taxon>
        <taxon>Pseudocercospora</taxon>
    </lineage>
</organism>
<reference evidence="9 10" key="1">
    <citation type="journal article" date="2012" name="PLoS Pathog.">
        <title>Diverse lifestyles and strategies of plant pathogenesis encoded in the genomes of eighteen Dothideomycetes fungi.</title>
        <authorList>
            <person name="Ohm R.A."/>
            <person name="Feau N."/>
            <person name="Henrissat B."/>
            <person name="Schoch C.L."/>
            <person name="Horwitz B.A."/>
            <person name="Barry K.W."/>
            <person name="Condon B.J."/>
            <person name="Copeland A.C."/>
            <person name="Dhillon B."/>
            <person name="Glaser F."/>
            <person name="Hesse C.N."/>
            <person name="Kosti I."/>
            <person name="LaButti K."/>
            <person name="Lindquist E.A."/>
            <person name="Lucas S."/>
            <person name="Salamov A.A."/>
            <person name="Bradshaw R.E."/>
            <person name="Ciuffetti L."/>
            <person name="Hamelin R.C."/>
            <person name="Kema G.H.J."/>
            <person name="Lawrence C."/>
            <person name="Scott J.A."/>
            <person name="Spatafora J.W."/>
            <person name="Turgeon B.G."/>
            <person name="de Wit P.J.G.M."/>
            <person name="Zhong S."/>
            <person name="Goodwin S.B."/>
            <person name="Grigoriev I.V."/>
        </authorList>
    </citation>
    <scope>NUCLEOTIDE SEQUENCE [LARGE SCALE GENOMIC DNA]</scope>
    <source>
        <strain evidence="9 10">CIRAD86</strain>
    </source>
</reference>
<dbReference type="Gene3D" id="1.10.630.10">
    <property type="entry name" value="Cytochrome P450"/>
    <property type="match status" value="1"/>
</dbReference>
<evidence type="ECO:0000256" key="3">
    <source>
        <dbReference type="ARBA" id="ARBA00022617"/>
    </source>
</evidence>
<dbReference type="KEGG" id="pfj:MYCFIDRAFT_85589"/>
<comment type="cofactor">
    <cofactor evidence="1">
        <name>heme</name>
        <dbReference type="ChEBI" id="CHEBI:30413"/>
    </cofactor>
</comment>
<dbReference type="AlphaFoldDB" id="M2ZTB4"/>
<dbReference type="HOGENOM" id="CLU_1175886_0_0_1"/>
<dbReference type="GO" id="GO:0005506">
    <property type="term" value="F:iron ion binding"/>
    <property type="evidence" value="ECO:0007669"/>
    <property type="project" value="InterPro"/>
</dbReference>
<evidence type="ECO:0000256" key="6">
    <source>
        <dbReference type="SAM" id="MobiDB-lite"/>
    </source>
</evidence>
<evidence type="ECO:0000313" key="9">
    <source>
        <dbReference type="EMBL" id="EME82249.1"/>
    </source>
</evidence>
<keyword evidence="7" id="KW-0812">Transmembrane</keyword>
<evidence type="ECO:0000256" key="5">
    <source>
        <dbReference type="ARBA" id="ARBA00023004"/>
    </source>
</evidence>
<keyword evidence="8" id="KW-0732">Signal</keyword>
<evidence type="ECO:0000256" key="8">
    <source>
        <dbReference type="SAM" id="SignalP"/>
    </source>
</evidence>
<dbReference type="InterPro" id="IPR002403">
    <property type="entry name" value="Cyt_P450_E_grp-IV"/>
</dbReference>
<dbReference type="GeneID" id="19342367"/>
<keyword evidence="4" id="KW-0479">Metal-binding</keyword>
<comment type="similarity">
    <text evidence="2">Belongs to the cytochrome P450 family.</text>
</comment>
<evidence type="ECO:0000256" key="4">
    <source>
        <dbReference type="ARBA" id="ARBA00022723"/>
    </source>
</evidence>
<feature type="transmembrane region" description="Helical" evidence="7">
    <location>
        <begin position="32"/>
        <end position="51"/>
    </location>
</feature>
<sequence length="236" mass="27137">MSIVLILILLFIASMAPSLSQTDIIRFVIGALFGGLLNSGINAAWSVCYLANNDYWMQRVREEIDEVAERHCRDHSLPLKDRLMRVPIEAWETEFPMIDLCLKESIRLQLKGTDFRQNLTNQEIAINKRGEVIPPGAYVAIATADIHYDPNIYPEPERFDPGRYLPDRAEDKKEQYGWMACFSHFENVPIYHRSGSTPLADQTGQPKAEVSRTDLNRHSASKPETHMFLRYQVRQD</sequence>
<keyword evidence="5" id="KW-0408">Iron</keyword>
<evidence type="ECO:0008006" key="11">
    <source>
        <dbReference type="Google" id="ProtNLM"/>
    </source>
</evidence>
<keyword evidence="3" id="KW-0349">Heme</keyword>
<evidence type="ECO:0000256" key="2">
    <source>
        <dbReference type="ARBA" id="ARBA00010617"/>
    </source>
</evidence>
<dbReference type="InterPro" id="IPR036396">
    <property type="entry name" value="Cyt_P450_sf"/>
</dbReference>
<feature type="compositionally biased region" description="Polar residues" evidence="6">
    <location>
        <begin position="196"/>
        <end position="205"/>
    </location>
</feature>
<feature type="signal peptide" evidence="8">
    <location>
        <begin position="1"/>
        <end position="20"/>
    </location>
</feature>
<accession>M2ZTB4</accession>
<dbReference type="GO" id="GO:0004497">
    <property type="term" value="F:monooxygenase activity"/>
    <property type="evidence" value="ECO:0007669"/>
    <property type="project" value="InterPro"/>
</dbReference>
<name>M2ZTB4_PSEFD</name>
<dbReference type="eggNOG" id="KOG0157">
    <property type="taxonomic scope" value="Eukaryota"/>
</dbReference>
<dbReference type="Proteomes" id="UP000016932">
    <property type="component" value="Unassembled WGS sequence"/>
</dbReference>
<dbReference type="EMBL" id="KB446559">
    <property type="protein sequence ID" value="EME82249.1"/>
    <property type="molecule type" value="Genomic_DNA"/>
</dbReference>
<feature type="region of interest" description="Disordered" evidence="6">
    <location>
        <begin position="196"/>
        <end position="216"/>
    </location>
</feature>
<dbReference type="VEuPathDB" id="FungiDB:MYCFIDRAFT_85589"/>
<dbReference type="InterPro" id="IPR050529">
    <property type="entry name" value="CYP450_sterol_14alpha_dmase"/>
</dbReference>
<dbReference type="Pfam" id="PF00067">
    <property type="entry name" value="p450"/>
    <property type="match status" value="1"/>
</dbReference>
<dbReference type="RefSeq" id="XP_007927652.1">
    <property type="nucleotide sequence ID" value="XM_007929461.1"/>
</dbReference>
<proteinExistence type="inferred from homology"/>
<feature type="chain" id="PRO_5004030769" description="Cytochrome P450" evidence="8">
    <location>
        <begin position="21"/>
        <end position="236"/>
    </location>
</feature>
<protein>
    <recommendedName>
        <fullName evidence="11">Cytochrome P450</fullName>
    </recommendedName>
</protein>
<dbReference type="PANTHER" id="PTHR24304:SF2">
    <property type="entry name" value="24-HYDROXYCHOLESTEROL 7-ALPHA-HYDROXYLASE"/>
    <property type="match status" value="1"/>
</dbReference>
<dbReference type="GO" id="GO:0016705">
    <property type="term" value="F:oxidoreductase activity, acting on paired donors, with incorporation or reduction of molecular oxygen"/>
    <property type="evidence" value="ECO:0007669"/>
    <property type="project" value="InterPro"/>
</dbReference>
<keyword evidence="7" id="KW-1133">Transmembrane helix</keyword>
<evidence type="ECO:0000313" key="10">
    <source>
        <dbReference type="Proteomes" id="UP000016932"/>
    </source>
</evidence>
<keyword evidence="10" id="KW-1185">Reference proteome</keyword>
<evidence type="ECO:0000256" key="7">
    <source>
        <dbReference type="SAM" id="Phobius"/>
    </source>
</evidence>